<protein>
    <submittedName>
        <fullName evidence="2">Uncharacterized protein</fullName>
    </submittedName>
</protein>
<dbReference type="EMBL" id="AGNL01039569">
    <property type="protein sequence ID" value="EJK52577.1"/>
    <property type="molecule type" value="Genomic_DNA"/>
</dbReference>
<organism evidence="2 3">
    <name type="scientific">Thalassiosira oceanica</name>
    <name type="common">Marine diatom</name>
    <dbReference type="NCBI Taxonomy" id="159749"/>
    <lineage>
        <taxon>Eukaryota</taxon>
        <taxon>Sar</taxon>
        <taxon>Stramenopiles</taxon>
        <taxon>Ochrophyta</taxon>
        <taxon>Bacillariophyta</taxon>
        <taxon>Coscinodiscophyceae</taxon>
        <taxon>Thalassiosirophycidae</taxon>
        <taxon>Thalassiosirales</taxon>
        <taxon>Thalassiosiraceae</taxon>
        <taxon>Thalassiosira</taxon>
    </lineage>
</organism>
<name>K0S107_THAOC</name>
<feature type="compositionally biased region" description="Basic and acidic residues" evidence="1">
    <location>
        <begin position="155"/>
        <end position="168"/>
    </location>
</feature>
<keyword evidence="3" id="KW-1185">Reference proteome</keyword>
<gene>
    <name evidence="2" type="ORF">THAOC_28130</name>
</gene>
<accession>K0S107</accession>
<reference evidence="2 3" key="1">
    <citation type="journal article" date="2012" name="Genome Biol.">
        <title>Genome and low-iron response of an oceanic diatom adapted to chronic iron limitation.</title>
        <authorList>
            <person name="Lommer M."/>
            <person name="Specht M."/>
            <person name="Roy A.S."/>
            <person name="Kraemer L."/>
            <person name="Andreson R."/>
            <person name="Gutowska M.A."/>
            <person name="Wolf J."/>
            <person name="Bergner S.V."/>
            <person name="Schilhabel M.B."/>
            <person name="Klostermeier U.C."/>
            <person name="Beiko R.G."/>
            <person name="Rosenstiel P."/>
            <person name="Hippler M."/>
            <person name="Laroche J."/>
        </authorList>
    </citation>
    <scope>NUCLEOTIDE SEQUENCE [LARGE SCALE GENOMIC DNA]</scope>
    <source>
        <strain evidence="2 3">CCMP1005</strain>
    </source>
</reference>
<evidence type="ECO:0000313" key="2">
    <source>
        <dbReference type="EMBL" id="EJK52577.1"/>
    </source>
</evidence>
<dbReference type="Proteomes" id="UP000266841">
    <property type="component" value="Unassembled WGS sequence"/>
</dbReference>
<feature type="compositionally biased region" description="Basic and acidic residues" evidence="1">
    <location>
        <begin position="265"/>
        <end position="289"/>
    </location>
</feature>
<sequence length="365" mass="39046">MNAEKIRDTPGFARDRDRPACLQSPLLNWGALPTRNKRKTLACFASEGGALISRPPGHYSLGGAGPGGAGPNLTEVLERVHKRRRLDAAEEPPTTLNDLERRHLPPRRSPTPRPRDLGGATLASRAAGNRGRDLAVHARLHTRLRTDHVPMGASGREERGRAAPEGKTRHATGVSRVGRAPGRGAPAGALEGAERRRDGPGGSAVRSREDAARMTRTGAVPSRTRGGTGSTAGTGADVIPAPRRRAERSEPGGRSGGRSPSPGEGEGRRRPSPRGAEEAAHQVGRRDEGVAVGYIADRPERSHQLGLQLTPPRTSDAAFEVRGRQRRRRERRLTPLQRTTDRGWTEPPGTPAGNVTRYAALGSLD</sequence>
<evidence type="ECO:0000313" key="3">
    <source>
        <dbReference type="Proteomes" id="UP000266841"/>
    </source>
</evidence>
<comment type="caution">
    <text evidence="2">The sequence shown here is derived from an EMBL/GenBank/DDBJ whole genome shotgun (WGS) entry which is preliminary data.</text>
</comment>
<feature type="region of interest" description="Disordered" evidence="1">
    <location>
        <begin position="84"/>
        <end position="355"/>
    </location>
</feature>
<feature type="compositionally biased region" description="Low complexity" evidence="1">
    <location>
        <begin position="178"/>
        <end position="191"/>
    </location>
</feature>
<dbReference type="AlphaFoldDB" id="K0S107"/>
<evidence type="ECO:0000256" key="1">
    <source>
        <dbReference type="SAM" id="MobiDB-lite"/>
    </source>
</evidence>
<proteinExistence type="predicted"/>